<reference evidence="9 10" key="1">
    <citation type="journal article" date="2016" name="Nat. Commun.">
        <title>Thousands of microbial genomes shed light on interconnected biogeochemical processes in an aquifer system.</title>
        <authorList>
            <person name="Anantharaman K."/>
            <person name="Brown C.T."/>
            <person name="Hug L.A."/>
            <person name="Sharon I."/>
            <person name="Castelle C.J."/>
            <person name="Probst A.J."/>
            <person name="Thomas B.C."/>
            <person name="Singh A."/>
            <person name="Wilkins M.J."/>
            <person name="Karaoz U."/>
            <person name="Brodie E.L."/>
            <person name="Williams K.H."/>
            <person name="Hubbard S.S."/>
            <person name="Banfield J.F."/>
        </authorList>
    </citation>
    <scope>NUCLEOTIDE SEQUENCE [LARGE SCALE GENOMIC DNA]</scope>
    <source>
        <strain evidence="10">RIFCSPLOWO2_12_FULL_64_10</strain>
    </source>
</reference>
<sequence>MIQVIVIADDFTGACDTALQFARSGLRAGVWKSLPEPLEDTETGEVSVLVIDAETRVEPAQTAAERIADLCRKARRASPLLIYKKIDSTMRGNVGPELRAALAALGSPLCLFAPAFPAEGRITVGGYHLVGGVPLSRSEAGRDPASPVHRSFLPDLLSDLGPSALGLVGLETVASGVEAVARAMDRLQSEGRSTLVFDAASDDDLRVIADAAARLSPPPLLCGSAGLAGHLPEAFGLRGAAVIPHPKPGAGPALVVAGSPASATRAQVAHLCDRLRAHLHAEPFEALRKGDEAFAEKIATALLPHFGGDYDAVVLTVDAVPGVVSRAEGEVFLSALGRIARRILERTPVSGLVLTGGWTAVHIVGELGAWGAEVCAEVETGVPLCRLNGGPFDGLGVVTKAGGFGDVEALMR</sequence>
<keyword evidence="3" id="KW-0547">Nucleotide-binding</keyword>
<organism evidence="9 10">
    <name type="scientific">Handelsmanbacteria sp. (strain RIFCSPLOWO2_12_FULL_64_10)</name>
    <dbReference type="NCBI Taxonomy" id="1817868"/>
    <lineage>
        <taxon>Bacteria</taxon>
        <taxon>Candidatus Handelsmaniibacteriota</taxon>
    </lineage>
</organism>
<evidence type="ECO:0000256" key="2">
    <source>
        <dbReference type="ARBA" id="ARBA00022679"/>
    </source>
</evidence>
<dbReference type="EMBL" id="MFKF01000230">
    <property type="protein sequence ID" value="OGG49503.1"/>
    <property type="molecule type" value="Genomic_DNA"/>
</dbReference>
<evidence type="ECO:0000256" key="4">
    <source>
        <dbReference type="ARBA" id="ARBA00022777"/>
    </source>
</evidence>
<evidence type="ECO:0000313" key="10">
    <source>
        <dbReference type="Proteomes" id="UP000178606"/>
    </source>
</evidence>
<feature type="non-terminal residue" evidence="9">
    <location>
        <position position="412"/>
    </location>
</feature>
<dbReference type="InterPro" id="IPR010737">
    <property type="entry name" value="4-carb_acid_sugar_kinase_N"/>
</dbReference>
<dbReference type="GO" id="GO:0016301">
    <property type="term" value="F:kinase activity"/>
    <property type="evidence" value="ECO:0007669"/>
    <property type="project" value="UniProtKB-KW"/>
</dbReference>
<keyword evidence="6" id="KW-0119">Carbohydrate metabolism</keyword>
<dbReference type="InterPro" id="IPR042213">
    <property type="entry name" value="NBD_C_sf"/>
</dbReference>
<comment type="similarity">
    <text evidence="1">Belongs to the four-carbon acid sugar kinase family.</text>
</comment>
<dbReference type="Gene3D" id="3.40.980.20">
    <property type="entry name" value="Four-carbon acid sugar kinase, nucleotide binding domain"/>
    <property type="match status" value="1"/>
</dbReference>
<dbReference type="Pfam" id="PF17042">
    <property type="entry name" value="NBD_C"/>
    <property type="match status" value="1"/>
</dbReference>
<comment type="caution">
    <text evidence="9">The sequence shown here is derived from an EMBL/GenBank/DDBJ whole genome shotgun (WGS) entry which is preliminary data.</text>
</comment>
<feature type="domain" description="Four-carbon acid sugar kinase nucleotide binding" evidence="8">
    <location>
        <begin position="254"/>
        <end position="410"/>
    </location>
</feature>
<feature type="domain" description="Four-carbon acid sugar kinase N-terminal" evidence="7">
    <location>
        <begin position="5"/>
        <end position="231"/>
    </location>
</feature>
<dbReference type="Proteomes" id="UP000178606">
    <property type="component" value="Unassembled WGS sequence"/>
</dbReference>
<evidence type="ECO:0000313" key="9">
    <source>
        <dbReference type="EMBL" id="OGG49503.1"/>
    </source>
</evidence>
<dbReference type="AlphaFoldDB" id="A0A1F6CJT3"/>
<name>A0A1F6CJT3_HANXR</name>
<evidence type="ECO:0000256" key="3">
    <source>
        <dbReference type="ARBA" id="ARBA00022741"/>
    </source>
</evidence>
<dbReference type="SUPFAM" id="SSF142764">
    <property type="entry name" value="YgbK-like"/>
    <property type="match status" value="1"/>
</dbReference>
<keyword evidence="5" id="KW-0067">ATP-binding</keyword>
<evidence type="ECO:0000259" key="8">
    <source>
        <dbReference type="Pfam" id="PF17042"/>
    </source>
</evidence>
<evidence type="ECO:0008006" key="11">
    <source>
        <dbReference type="Google" id="ProtNLM"/>
    </source>
</evidence>
<evidence type="ECO:0000256" key="1">
    <source>
        <dbReference type="ARBA" id="ARBA00005715"/>
    </source>
</evidence>
<protein>
    <recommendedName>
        <fullName evidence="11">Four-carbon acid sugar kinase N-terminal domain-containing protein</fullName>
    </recommendedName>
</protein>
<proteinExistence type="inferred from homology"/>
<dbReference type="Gene3D" id="3.40.50.10840">
    <property type="entry name" value="Putative sugar-binding, N-terminal domain"/>
    <property type="match status" value="1"/>
</dbReference>
<dbReference type="Pfam" id="PF07005">
    <property type="entry name" value="SBD_N"/>
    <property type="match status" value="1"/>
</dbReference>
<evidence type="ECO:0000256" key="6">
    <source>
        <dbReference type="ARBA" id="ARBA00023277"/>
    </source>
</evidence>
<accession>A0A1F6CJT3</accession>
<evidence type="ECO:0000256" key="5">
    <source>
        <dbReference type="ARBA" id="ARBA00022840"/>
    </source>
</evidence>
<keyword evidence="4" id="KW-0418">Kinase</keyword>
<dbReference type="InterPro" id="IPR037051">
    <property type="entry name" value="4-carb_acid_sugar_kinase_N_sf"/>
</dbReference>
<evidence type="ECO:0000259" key="7">
    <source>
        <dbReference type="Pfam" id="PF07005"/>
    </source>
</evidence>
<keyword evidence="2" id="KW-0808">Transferase</keyword>
<gene>
    <name evidence="9" type="ORF">A3F84_08555</name>
</gene>
<dbReference type="InterPro" id="IPR031475">
    <property type="entry name" value="NBD_C"/>
</dbReference>
<dbReference type="GO" id="GO:0005524">
    <property type="term" value="F:ATP binding"/>
    <property type="evidence" value="ECO:0007669"/>
    <property type="project" value="UniProtKB-KW"/>
</dbReference>